<dbReference type="Proteomes" id="UP001066276">
    <property type="component" value="Chromosome 10"/>
</dbReference>
<evidence type="ECO:0000313" key="3">
    <source>
        <dbReference type="Proteomes" id="UP001066276"/>
    </source>
</evidence>
<organism evidence="2 3">
    <name type="scientific">Pleurodeles waltl</name>
    <name type="common">Iberian ribbed newt</name>
    <dbReference type="NCBI Taxonomy" id="8319"/>
    <lineage>
        <taxon>Eukaryota</taxon>
        <taxon>Metazoa</taxon>
        <taxon>Chordata</taxon>
        <taxon>Craniata</taxon>
        <taxon>Vertebrata</taxon>
        <taxon>Euteleostomi</taxon>
        <taxon>Amphibia</taxon>
        <taxon>Batrachia</taxon>
        <taxon>Caudata</taxon>
        <taxon>Salamandroidea</taxon>
        <taxon>Salamandridae</taxon>
        <taxon>Pleurodelinae</taxon>
        <taxon>Pleurodeles</taxon>
    </lineage>
</organism>
<dbReference type="PANTHER" id="PTHR19446">
    <property type="entry name" value="REVERSE TRANSCRIPTASES"/>
    <property type="match status" value="1"/>
</dbReference>
<reference evidence="2" key="1">
    <citation type="journal article" date="2022" name="bioRxiv">
        <title>Sequencing and chromosome-scale assembly of the giantPleurodeles waltlgenome.</title>
        <authorList>
            <person name="Brown T."/>
            <person name="Elewa A."/>
            <person name="Iarovenko S."/>
            <person name="Subramanian E."/>
            <person name="Araus A.J."/>
            <person name="Petzold A."/>
            <person name="Susuki M."/>
            <person name="Suzuki K.-i.T."/>
            <person name="Hayashi T."/>
            <person name="Toyoda A."/>
            <person name="Oliveira C."/>
            <person name="Osipova E."/>
            <person name="Leigh N.D."/>
            <person name="Simon A."/>
            <person name="Yun M.H."/>
        </authorList>
    </citation>
    <scope>NUCLEOTIDE SEQUENCE</scope>
    <source>
        <strain evidence="2">20211129_DDA</strain>
        <tissue evidence="2">Liver</tissue>
    </source>
</reference>
<dbReference type="EMBL" id="JANPWB010000014">
    <property type="protein sequence ID" value="KAJ1099813.1"/>
    <property type="molecule type" value="Genomic_DNA"/>
</dbReference>
<sequence>MALHCGLLVPSGRGRQPPESQHRGSPPQSTTAMANLEDKLDAVLLAIDGTQTLPESKIDTVSSDLGLLRADHRKLQLDREVSVIERQLLQHESEVIQHSSALPHLQAVHKTHSELLECLRCLNYTAHSAKVHAKAERAGALLARLIRQETSPRAVLSIRTQTGDLLYTNDSIHAALHTHNRSLYDTDLRSSLDDIELFLTEIPLPRITAEQCSELDGLPLLSEIQEAIRSLANGKTPGPDGLPAEFFKAYSTQLAPKLLTLYGEAIVSACLPHTLREATLDSLLKPHKDPTSLHSYRPLALLNTDYKILAKVVAMRLAPLVPALVHDLRRFFRILMSSCCHWPQVGCLVINLEKPFDSLEWRYLFNVLLKYCFGPRFIQLVKLLLP</sequence>
<feature type="region of interest" description="Disordered" evidence="1">
    <location>
        <begin position="1"/>
        <end position="31"/>
    </location>
</feature>
<gene>
    <name evidence="2" type="ORF">NDU88_004908</name>
</gene>
<protein>
    <recommendedName>
        <fullName evidence="4">Reverse transcriptase domain-containing protein</fullName>
    </recommendedName>
</protein>
<proteinExistence type="predicted"/>
<keyword evidence="3" id="KW-1185">Reference proteome</keyword>
<name>A0AAV7MD12_PLEWA</name>
<dbReference type="AlphaFoldDB" id="A0AAV7MD12"/>
<accession>A0AAV7MD12</accession>
<evidence type="ECO:0000256" key="1">
    <source>
        <dbReference type="SAM" id="MobiDB-lite"/>
    </source>
</evidence>
<evidence type="ECO:0000313" key="2">
    <source>
        <dbReference type="EMBL" id="KAJ1099813.1"/>
    </source>
</evidence>
<comment type="caution">
    <text evidence="2">The sequence shown here is derived from an EMBL/GenBank/DDBJ whole genome shotgun (WGS) entry which is preliminary data.</text>
</comment>
<evidence type="ECO:0008006" key="4">
    <source>
        <dbReference type="Google" id="ProtNLM"/>
    </source>
</evidence>